<keyword evidence="2" id="KW-1133">Transmembrane helix</keyword>
<evidence type="ECO:0000256" key="1">
    <source>
        <dbReference type="SAM" id="MobiDB-lite"/>
    </source>
</evidence>
<comment type="caution">
    <text evidence="3">The sequence shown here is derived from an EMBL/GenBank/DDBJ whole genome shotgun (WGS) entry which is preliminary data.</text>
</comment>
<keyword evidence="2" id="KW-0812">Transmembrane</keyword>
<dbReference type="EMBL" id="VSSB01000002">
    <property type="protein sequence ID" value="TYL51187.1"/>
    <property type="molecule type" value="Genomic_DNA"/>
</dbReference>
<evidence type="ECO:0000313" key="3">
    <source>
        <dbReference type="EMBL" id="TYL51187.1"/>
    </source>
</evidence>
<dbReference type="AlphaFoldDB" id="A0A5S4UWD0"/>
<feature type="compositionally biased region" description="Basic and acidic residues" evidence="1">
    <location>
        <begin position="125"/>
        <end position="135"/>
    </location>
</feature>
<feature type="transmembrane region" description="Helical" evidence="2">
    <location>
        <begin position="6"/>
        <end position="29"/>
    </location>
</feature>
<protein>
    <submittedName>
        <fullName evidence="3">Uncharacterized protein</fullName>
    </submittedName>
</protein>
<dbReference type="RefSeq" id="WP_148735296.1">
    <property type="nucleotide sequence ID" value="NZ_VSSB01000002.1"/>
</dbReference>
<feature type="region of interest" description="Disordered" evidence="1">
    <location>
        <begin position="125"/>
        <end position="144"/>
    </location>
</feature>
<gene>
    <name evidence="3" type="ORF">FYC51_18905</name>
</gene>
<reference evidence="3 4" key="1">
    <citation type="submission" date="2019-08" db="EMBL/GenBank/DDBJ databases">
        <authorList>
            <person name="Hu J."/>
        </authorList>
    </citation>
    <scope>NUCLEOTIDE SEQUENCE [LARGE SCALE GENOMIC DNA]</scope>
    <source>
        <strain evidence="3 4">NEAU-184</strain>
    </source>
</reference>
<sequence length="144" mass="15620">MGLTSRQAAIIGIALLVHGGVGFGVYFFLEQQGKPSAVRSDDAESEASSDERAFHSAQTELYQVPTADWTDDDVARVYVVLDYARAQGAHRLALNWLNELDLAAKQGVDIDQAEHDGTYRDTLRREASEALREAEAAPSAGAAR</sequence>
<keyword evidence="2" id="KW-0472">Membrane</keyword>
<keyword evidence="4" id="KW-1185">Reference proteome</keyword>
<name>A0A5S4UWD0_9MICO</name>
<evidence type="ECO:0000256" key="2">
    <source>
        <dbReference type="SAM" id="Phobius"/>
    </source>
</evidence>
<accession>A0A5S4UWD0</accession>
<evidence type="ECO:0000313" key="4">
    <source>
        <dbReference type="Proteomes" id="UP000325243"/>
    </source>
</evidence>
<proteinExistence type="predicted"/>
<dbReference type="Proteomes" id="UP000325243">
    <property type="component" value="Unassembled WGS sequence"/>
</dbReference>
<organism evidence="3 4">
    <name type="scientific">Agromyces mariniharenae</name>
    <dbReference type="NCBI Taxonomy" id="2604423"/>
    <lineage>
        <taxon>Bacteria</taxon>
        <taxon>Bacillati</taxon>
        <taxon>Actinomycetota</taxon>
        <taxon>Actinomycetes</taxon>
        <taxon>Micrococcales</taxon>
        <taxon>Microbacteriaceae</taxon>
        <taxon>Agromyces</taxon>
    </lineage>
</organism>